<evidence type="ECO:0000313" key="1">
    <source>
        <dbReference type="EMBL" id="GAI13752.1"/>
    </source>
</evidence>
<name>X1L328_9ZZZZ</name>
<sequence>VWTVEEKWRTSLDYHRVAGGSVSGLQYARQAIQKRLILDEMRFEEQKMEEAEIKERLKD</sequence>
<proteinExistence type="predicted"/>
<protein>
    <submittedName>
        <fullName evidence="1">Uncharacterized protein</fullName>
    </submittedName>
</protein>
<reference evidence="1" key="1">
    <citation type="journal article" date="2014" name="Front. Microbiol.">
        <title>High frequency of phylogenetically diverse reductive dehalogenase-homologous genes in deep subseafloor sedimentary metagenomes.</title>
        <authorList>
            <person name="Kawai M."/>
            <person name="Futagami T."/>
            <person name="Toyoda A."/>
            <person name="Takaki Y."/>
            <person name="Nishi S."/>
            <person name="Hori S."/>
            <person name="Arai W."/>
            <person name="Tsubouchi T."/>
            <person name="Morono Y."/>
            <person name="Uchiyama I."/>
            <person name="Ito T."/>
            <person name="Fujiyama A."/>
            <person name="Inagaki F."/>
            <person name="Takami H."/>
        </authorList>
    </citation>
    <scope>NUCLEOTIDE SEQUENCE</scope>
    <source>
        <strain evidence="1">Expedition CK06-06</strain>
    </source>
</reference>
<gene>
    <name evidence="1" type="ORF">S06H3_09099</name>
</gene>
<comment type="caution">
    <text evidence="1">The sequence shown here is derived from an EMBL/GenBank/DDBJ whole genome shotgun (WGS) entry which is preliminary data.</text>
</comment>
<organism evidence="1">
    <name type="scientific">marine sediment metagenome</name>
    <dbReference type="NCBI Taxonomy" id="412755"/>
    <lineage>
        <taxon>unclassified sequences</taxon>
        <taxon>metagenomes</taxon>
        <taxon>ecological metagenomes</taxon>
    </lineage>
</organism>
<dbReference type="AlphaFoldDB" id="X1L328"/>
<accession>X1L328</accession>
<feature type="non-terminal residue" evidence="1">
    <location>
        <position position="1"/>
    </location>
</feature>
<dbReference type="EMBL" id="BARV01003947">
    <property type="protein sequence ID" value="GAI13752.1"/>
    <property type="molecule type" value="Genomic_DNA"/>
</dbReference>